<dbReference type="Gene3D" id="1.20.120.1230">
    <property type="match status" value="1"/>
</dbReference>
<evidence type="ECO:0000256" key="3">
    <source>
        <dbReference type="ARBA" id="ARBA00020955"/>
    </source>
</evidence>
<comment type="similarity">
    <text evidence="1">Belongs to the glycosyltransferase 1 family.</text>
</comment>
<dbReference type="Pfam" id="PF00534">
    <property type="entry name" value="Glycos_transf_1"/>
    <property type="match status" value="1"/>
</dbReference>
<keyword evidence="5 12" id="KW-0808">Transferase</keyword>
<proteinExistence type="inferred from homology"/>
<name>A0A7X1AVB9_9BACT</name>
<evidence type="ECO:0000256" key="5">
    <source>
        <dbReference type="ARBA" id="ARBA00022679"/>
    </source>
</evidence>
<feature type="domain" description="Sucrose synthase first GT-B" evidence="9">
    <location>
        <begin position="265"/>
        <end position="554"/>
    </location>
</feature>
<reference evidence="12 13" key="1">
    <citation type="submission" date="2020-07" db="EMBL/GenBank/DDBJ databases">
        <authorList>
            <person name="Feng X."/>
        </authorList>
    </citation>
    <scope>NUCLEOTIDE SEQUENCE [LARGE SCALE GENOMIC DNA]</scope>
    <source>
        <strain evidence="12 13">JCM14086</strain>
    </source>
</reference>
<dbReference type="Gene3D" id="3.40.50.2000">
    <property type="entry name" value="Glycogen Phosphorylase B"/>
    <property type="match status" value="2"/>
</dbReference>
<dbReference type="InterPro" id="IPR012820">
    <property type="entry name" value="Sucrose_synthase_pln/cyn"/>
</dbReference>
<dbReference type="Pfam" id="PF00862">
    <property type="entry name" value="GT-B_Sucrose_synth"/>
    <property type="match status" value="1"/>
</dbReference>
<evidence type="ECO:0000256" key="6">
    <source>
        <dbReference type="ARBA" id="ARBA00049030"/>
    </source>
</evidence>
<dbReference type="Gene3D" id="3.10.450.330">
    <property type="match status" value="1"/>
</dbReference>
<evidence type="ECO:0000259" key="9">
    <source>
        <dbReference type="Pfam" id="PF00862"/>
    </source>
</evidence>
<dbReference type="EMBL" id="JACHVA010000033">
    <property type="protein sequence ID" value="MBC2600698.1"/>
    <property type="molecule type" value="Genomic_DNA"/>
</dbReference>
<evidence type="ECO:0000259" key="11">
    <source>
        <dbReference type="Pfam" id="PF24862"/>
    </source>
</evidence>
<sequence>MTAAKRSTETTRHQSFEDGERRFLYLLFKRIRGAKRQFFLHSDIQDLISEVSSEAGDDLPEGSQLLANLKGVMSAAHRDPWLVVEFRQSIGRWYHGRFHLDDLSFEEIPVNDFLAFRESLVCDNGSADEWPIEFNAQPFLHDVPIMREKRQIGRGVEYLNRTLSHRLFSSAEKRVQTLFDFLQIHHHRGRQLMLSDRIQTPAELQQAIEGAEEFLADQPDDKLWKDIRAELNSLGLEVGWGDTVARVRETVNLLSEIIDSPNPSDIEEFLGRIPMIFSVVIFSPHGYFGQSNVLGLPDTGGQVVYILDQVRALEKEMRERLESQGLDTEPDILVVTRQIPDAKETGCDVKEESINGTRNARIIRVPFTEESGEVVPQWISRFKVWPYLERFTIDSERAILAELGNKPDLIIGNYSDGNLVATLLAERLGVTQCNIAHALEKTKYLFSDLYWKENEEDYHFSAHFTADLLAMNAADFIITSTYQEIAGNASSVGQYESYSSFTMPGLFRVPKGIDVFDPKFNIVSPGADEEVYFPHTDQENRITGLKKEIDTLLFGDFPGAVSQFKDPDKPIIFLMSRLDKVKNVTGFVEWYAKNDRLRELANVFVIGGNTDFDQSSDSEEKEQIRILYDLIERHNLRGQLRWVPKQSDKVFNGELYRVLADRKGVFVQPALFEAFGLTVIEAMTSGLPTFATIFGGPLEIIEDGKSGFHIDPNHGEDVAEKLADFFARCQEDPDHWNQVSQGGIERVEAHYTWRLYASRLMSLSRIYGFWKFVSNLDRARSRAYEQLFYRSVFRPIVDKMS</sequence>
<feature type="domain" description="Sucrose synthase EPBD" evidence="11">
    <location>
        <begin position="154"/>
        <end position="242"/>
    </location>
</feature>
<dbReference type="NCBIfam" id="TIGR02470">
    <property type="entry name" value="sucr_synth"/>
    <property type="match status" value="1"/>
</dbReference>
<evidence type="ECO:0000259" key="8">
    <source>
        <dbReference type="Pfam" id="PF00534"/>
    </source>
</evidence>
<keyword evidence="13" id="KW-1185">Reference proteome</keyword>
<dbReference type="Proteomes" id="UP000525652">
    <property type="component" value="Unassembled WGS sequence"/>
</dbReference>
<comment type="catalytic activity">
    <reaction evidence="6">
        <text>an NDP-alpha-D-glucose + D-fructose = a ribonucleoside 5'-diphosphate + sucrose + H(+)</text>
        <dbReference type="Rhea" id="RHEA:16241"/>
        <dbReference type="ChEBI" id="CHEBI:15378"/>
        <dbReference type="ChEBI" id="CHEBI:17992"/>
        <dbReference type="ChEBI" id="CHEBI:37721"/>
        <dbReference type="ChEBI" id="CHEBI:57930"/>
        <dbReference type="ChEBI" id="CHEBI:76533"/>
        <dbReference type="EC" id="2.4.1.13"/>
    </reaction>
</comment>
<dbReference type="AlphaFoldDB" id="A0A7X1AVB9"/>
<evidence type="ECO:0000256" key="4">
    <source>
        <dbReference type="ARBA" id="ARBA00022676"/>
    </source>
</evidence>
<comment type="caution">
    <text evidence="12">The sequence shown here is derived from an EMBL/GenBank/DDBJ whole genome shotgun (WGS) entry which is preliminary data.</text>
</comment>
<protein>
    <recommendedName>
        <fullName evidence="3 7">Sucrose synthase</fullName>
        <ecNumber evidence="2 7">2.4.1.13</ecNumber>
    </recommendedName>
</protein>
<dbReference type="InterPro" id="IPR056735">
    <property type="entry name" value="SUS_N"/>
</dbReference>
<dbReference type="Pfam" id="PF24862">
    <property type="entry name" value="SUS_EPBD"/>
    <property type="match status" value="1"/>
</dbReference>
<dbReference type="InterPro" id="IPR000368">
    <property type="entry name" value="Sucrose_synth_GT-B1"/>
</dbReference>
<dbReference type="GO" id="GO:0005985">
    <property type="term" value="P:sucrose metabolic process"/>
    <property type="evidence" value="ECO:0007669"/>
    <property type="project" value="UniProtKB-UniRule"/>
</dbReference>
<dbReference type="SUPFAM" id="SSF53756">
    <property type="entry name" value="UDP-Glycosyltransferase/glycogen phosphorylase"/>
    <property type="match status" value="1"/>
</dbReference>
<dbReference type="RefSeq" id="WP_185691438.1">
    <property type="nucleotide sequence ID" value="NZ_JACHVA010000033.1"/>
</dbReference>
<feature type="domain" description="Glycosyl transferase family 1" evidence="8">
    <location>
        <begin position="564"/>
        <end position="727"/>
    </location>
</feature>
<dbReference type="InterPro" id="IPR001296">
    <property type="entry name" value="Glyco_trans_1"/>
</dbReference>
<dbReference type="InterPro" id="IPR056736">
    <property type="entry name" value="SUS_EPBD"/>
</dbReference>
<evidence type="ECO:0000259" key="10">
    <source>
        <dbReference type="Pfam" id="PF24861"/>
    </source>
</evidence>
<dbReference type="PANTHER" id="PTHR45839">
    <property type="match status" value="1"/>
</dbReference>
<dbReference type="Pfam" id="PF24861">
    <property type="entry name" value="SUS_N"/>
    <property type="match status" value="1"/>
</dbReference>
<keyword evidence="4 12" id="KW-0328">Glycosyltransferase</keyword>
<evidence type="ECO:0000256" key="7">
    <source>
        <dbReference type="NCBIfam" id="TIGR02470"/>
    </source>
</evidence>
<feature type="domain" description="Sucrose synthase N-terminal" evidence="10">
    <location>
        <begin position="19"/>
        <end position="118"/>
    </location>
</feature>
<organism evidence="12 13">
    <name type="scientific">Puniceicoccus vermicola</name>
    <dbReference type="NCBI Taxonomy" id="388746"/>
    <lineage>
        <taxon>Bacteria</taxon>
        <taxon>Pseudomonadati</taxon>
        <taxon>Verrucomicrobiota</taxon>
        <taxon>Opitutia</taxon>
        <taxon>Puniceicoccales</taxon>
        <taxon>Puniceicoccaceae</taxon>
        <taxon>Puniceicoccus</taxon>
    </lineage>
</organism>
<dbReference type="PANTHER" id="PTHR45839:SF7">
    <property type="entry name" value="SUCROSE SYNTHASE 1"/>
    <property type="match status" value="1"/>
</dbReference>
<accession>A0A7X1AVB9</accession>
<evidence type="ECO:0000313" key="12">
    <source>
        <dbReference type="EMBL" id="MBC2600698.1"/>
    </source>
</evidence>
<evidence type="ECO:0000313" key="13">
    <source>
        <dbReference type="Proteomes" id="UP000525652"/>
    </source>
</evidence>
<gene>
    <name evidence="12" type="ORF">H5P30_02765</name>
</gene>
<dbReference type="EC" id="2.4.1.13" evidence="2 7"/>
<dbReference type="GO" id="GO:0016157">
    <property type="term" value="F:sucrose synthase activity"/>
    <property type="evidence" value="ECO:0007669"/>
    <property type="project" value="UniProtKB-UniRule"/>
</dbReference>
<evidence type="ECO:0000256" key="1">
    <source>
        <dbReference type="ARBA" id="ARBA00006530"/>
    </source>
</evidence>
<evidence type="ECO:0000256" key="2">
    <source>
        <dbReference type="ARBA" id="ARBA00012540"/>
    </source>
</evidence>